<evidence type="ECO:0000313" key="3">
    <source>
        <dbReference type="Proteomes" id="UP001054945"/>
    </source>
</evidence>
<reference evidence="2 3" key="1">
    <citation type="submission" date="2021-06" db="EMBL/GenBank/DDBJ databases">
        <title>Caerostris extrusa draft genome.</title>
        <authorList>
            <person name="Kono N."/>
            <person name="Arakawa K."/>
        </authorList>
    </citation>
    <scope>NUCLEOTIDE SEQUENCE [LARGE SCALE GENOMIC DNA]</scope>
</reference>
<proteinExistence type="predicted"/>
<dbReference type="EMBL" id="BPLR01021293">
    <property type="protein sequence ID" value="GIX88090.1"/>
    <property type="molecule type" value="Genomic_DNA"/>
</dbReference>
<protein>
    <submittedName>
        <fullName evidence="2">Uncharacterized protein</fullName>
    </submittedName>
</protein>
<comment type="caution">
    <text evidence="2">The sequence shown here is derived from an EMBL/GenBank/DDBJ whole genome shotgun (WGS) entry which is preliminary data.</text>
</comment>
<dbReference type="Proteomes" id="UP001054945">
    <property type="component" value="Unassembled WGS sequence"/>
</dbReference>
<keyword evidence="3" id="KW-1185">Reference proteome</keyword>
<evidence type="ECO:0000256" key="1">
    <source>
        <dbReference type="SAM" id="MobiDB-lite"/>
    </source>
</evidence>
<evidence type="ECO:0000313" key="2">
    <source>
        <dbReference type="EMBL" id="GIX88090.1"/>
    </source>
</evidence>
<sequence length="126" mass="14081">MLSGIERRNGSRKKRGLARGLTDNPGSGEDAAVRSRTTDTRTCQYRRLIDNNDGVEEKQEFNLVINMVAKLIQELTCVLTPDGDVTSNRSSQATPPFSTHTLPNHQVGFTTEVRMRRALLIARLKL</sequence>
<dbReference type="AlphaFoldDB" id="A0AAV4NT14"/>
<gene>
    <name evidence="2" type="ORF">CEXT_16781</name>
</gene>
<name>A0AAV4NT14_CAEEX</name>
<accession>A0AAV4NT14</accession>
<organism evidence="2 3">
    <name type="scientific">Caerostris extrusa</name>
    <name type="common">Bark spider</name>
    <name type="synonym">Caerostris bankana</name>
    <dbReference type="NCBI Taxonomy" id="172846"/>
    <lineage>
        <taxon>Eukaryota</taxon>
        <taxon>Metazoa</taxon>
        <taxon>Ecdysozoa</taxon>
        <taxon>Arthropoda</taxon>
        <taxon>Chelicerata</taxon>
        <taxon>Arachnida</taxon>
        <taxon>Araneae</taxon>
        <taxon>Araneomorphae</taxon>
        <taxon>Entelegynae</taxon>
        <taxon>Araneoidea</taxon>
        <taxon>Araneidae</taxon>
        <taxon>Caerostris</taxon>
    </lineage>
</organism>
<feature type="region of interest" description="Disordered" evidence="1">
    <location>
        <begin position="1"/>
        <end position="39"/>
    </location>
</feature>